<reference evidence="2 3" key="1">
    <citation type="submission" date="2020-12" db="EMBL/GenBank/DDBJ databases">
        <authorList>
            <person name="Kusuma A.B."/>
            <person name="Nouioui I."/>
            <person name="Goodfellow M."/>
        </authorList>
    </citation>
    <scope>NUCLEOTIDE SEQUENCE [LARGE SCALE GENOMIC DNA]</scope>
    <source>
        <strain evidence="2 3">DSM 41764</strain>
    </source>
</reference>
<comment type="caution">
    <text evidence="2">The sequence shown here is derived from an EMBL/GenBank/DDBJ whole genome shotgun (WGS) entry which is preliminary data.</text>
</comment>
<keyword evidence="3" id="KW-1185">Reference proteome</keyword>
<protein>
    <submittedName>
        <fullName evidence="2">Uncharacterized protein</fullName>
    </submittedName>
</protein>
<evidence type="ECO:0000256" key="1">
    <source>
        <dbReference type="SAM" id="MobiDB-lite"/>
    </source>
</evidence>
<sequence>MSIAVRFGSAARSNNAAFDPNAYRASAAIRFGGICDSFNRPSWNALISSTRSSARANAVPVVRVGGRRSRSSSENSRALRRRQRLHQIAGQRRIHAAGGSRDGGVQALVRDRPRDVGGDLDHDRVETGLLDQ</sequence>
<dbReference type="EMBL" id="JAEEAQ010000001">
    <property type="protein sequence ID" value="MBI0311449.1"/>
    <property type="molecule type" value="Genomic_DNA"/>
</dbReference>
<gene>
    <name evidence="2" type="ORF">JBF12_00015</name>
</gene>
<proteinExistence type="predicted"/>
<evidence type="ECO:0000313" key="3">
    <source>
        <dbReference type="Proteomes" id="UP000638849"/>
    </source>
</evidence>
<organism evidence="2 3">
    <name type="scientific">Streptomyces javensis</name>
    <dbReference type="NCBI Taxonomy" id="114698"/>
    <lineage>
        <taxon>Bacteria</taxon>
        <taxon>Bacillati</taxon>
        <taxon>Actinomycetota</taxon>
        <taxon>Actinomycetes</taxon>
        <taxon>Kitasatosporales</taxon>
        <taxon>Streptomycetaceae</taxon>
        <taxon>Streptomyces</taxon>
        <taxon>Streptomyces violaceusniger group</taxon>
    </lineage>
</organism>
<evidence type="ECO:0000313" key="2">
    <source>
        <dbReference type="EMBL" id="MBI0311449.1"/>
    </source>
</evidence>
<accession>A0ABS0R233</accession>
<feature type="region of interest" description="Disordered" evidence="1">
    <location>
        <begin position="64"/>
        <end position="132"/>
    </location>
</feature>
<name>A0ABS0R233_9ACTN</name>
<feature type="compositionally biased region" description="Basic and acidic residues" evidence="1">
    <location>
        <begin position="109"/>
        <end position="126"/>
    </location>
</feature>
<dbReference type="Proteomes" id="UP000638849">
    <property type="component" value="Unassembled WGS sequence"/>
</dbReference>